<gene>
    <name evidence="1" type="ORF">A4V09_00785</name>
</gene>
<dbReference type="EMBL" id="CP015405">
    <property type="protein sequence ID" value="ANU74438.1"/>
    <property type="molecule type" value="Genomic_DNA"/>
</dbReference>
<dbReference type="STRING" id="1796616.A4V09_00785"/>
<dbReference type="KEGG" id="byl:A4V09_00785"/>
<dbReference type="Proteomes" id="UP000092574">
    <property type="component" value="Chromosome"/>
</dbReference>
<reference evidence="1" key="1">
    <citation type="submission" date="2017-04" db="EMBL/GenBank/DDBJ databases">
        <title>Complete Genome Sequences of Twelve Strains of a Stable Defined Moderately Diverse Mouse Microbiota 2 (sDMDMm2).</title>
        <authorList>
            <person name="Uchimura Y."/>
            <person name="Wyss M."/>
            <person name="Brugiroux S."/>
            <person name="Limenitakis J.P."/>
            <person name="Stecher B."/>
            <person name="McCoy K.D."/>
            <person name="Macpherson A.J."/>
        </authorList>
    </citation>
    <scope>NUCLEOTIDE SEQUENCE</scope>
    <source>
        <strain evidence="1">YL58</strain>
    </source>
</reference>
<evidence type="ECO:0000313" key="1">
    <source>
        <dbReference type="EMBL" id="ANU74438.1"/>
    </source>
</evidence>
<keyword evidence="2" id="KW-1185">Reference proteome</keyword>
<dbReference type="RefSeq" id="WP_065540671.1">
    <property type="nucleotide sequence ID" value="NZ_CP015405.2"/>
</dbReference>
<name>A0A1C7I606_9FIRM</name>
<organism evidence="1 2">
    <name type="scientific">Blautia pseudococcoides</name>
    <dbReference type="NCBI Taxonomy" id="1796616"/>
    <lineage>
        <taxon>Bacteria</taxon>
        <taxon>Bacillati</taxon>
        <taxon>Bacillota</taxon>
        <taxon>Clostridia</taxon>
        <taxon>Lachnospirales</taxon>
        <taxon>Lachnospiraceae</taxon>
        <taxon>Blautia</taxon>
    </lineage>
</organism>
<proteinExistence type="predicted"/>
<evidence type="ECO:0000313" key="2">
    <source>
        <dbReference type="Proteomes" id="UP000092574"/>
    </source>
</evidence>
<dbReference type="AlphaFoldDB" id="A0A1C7I606"/>
<accession>A0A1C7I606</accession>
<sequence length="152" mass="17499">MSNKLVKPNSQIANRNEEELIINTGTKKYVIKDEHRRPMGEFFWNPSDTGILSRYNDVVTFFNNLDLKEGEDAEKFIVDADKGIVEKMSYLLNEDTSTSLFSKVAPLSMLANGNVYAFEVLEQIASLVEKESKIRVNRANTRVNKYTRKYHN</sequence>
<protein>
    <submittedName>
        <fullName evidence="1">Uncharacterized protein</fullName>
    </submittedName>
</protein>